<gene>
    <name evidence="5" type="ORF">Cpap_2894</name>
</gene>
<proteinExistence type="inferred from homology"/>
<evidence type="ECO:0000256" key="1">
    <source>
        <dbReference type="ARBA" id="ARBA00004196"/>
    </source>
</evidence>
<dbReference type="eggNOG" id="COG1879">
    <property type="taxonomic scope" value="Bacteria"/>
</dbReference>
<dbReference type="InterPro" id="IPR050555">
    <property type="entry name" value="Bact_Solute-Bind_Prot2"/>
</dbReference>
<evidence type="ECO:0000256" key="2">
    <source>
        <dbReference type="ARBA" id="ARBA00007639"/>
    </source>
</evidence>
<dbReference type="InterPro" id="IPR025997">
    <property type="entry name" value="SBP_2_dom"/>
</dbReference>
<evidence type="ECO:0000259" key="4">
    <source>
        <dbReference type="Pfam" id="PF13407"/>
    </source>
</evidence>
<keyword evidence="6" id="KW-1185">Reference proteome</keyword>
<dbReference type="Gene3D" id="3.40.50.2300">
    <property type="match status" value="2"/>
</dbReference>
<sequence length="352" mass="38620">MAKDRFFNKTRLVYLILALLIALPGCGGSTTEKNKGTEPNTSYEENSNNTQKKDIIIAMVPKSLDNPVFLDALEQGERVGRELGIKVEWLGPMQSDTNVQIAIVESLIRRRVDGIVISCIDPAKIKPVIDKAVKAGIQVATFDSDSPDSSRLFYCGTDNYAAGVACGKALIKEAKEKGMDKQVLDVLLMTADKESNNLNKRLNGFLETVRHGGIKLNITDTLYCNDDVNIAGDMLENHIRTGNTPDVFFSTGGWPFVSPPESLPGFHAWCKNGGISILVDTYYPVLEAAEKGLADALVGQNFNKMGELSIKNLYKAIRGEKVPSSFIDTGLELGDKSNFAKLLEGKQRWEIK</sequence>
<comment type="similarity">
    <text evidence="2">Belongs to the bacterial solute-binding protein 2 family.</text>
</comment>
<dbReference type="AlphaFoldDB" id="F1TAD0"/>
<dbReference type="Pfam" id="PF13407">
    <property type="entry name" value="Peripla_BP_4"/>
    <property type="match status" value="1"/>
</dbReference>
<accession>F1TAD0</accession>
<dbReference type="SUPFAM" id="SSF53822">
    <property type="entry name" value="Periplasmic binding protein-like I"/>
    <property type="match status" value="1"/>
</dbReference>
<evidence type="ECO:0000313" key="6">
    <source>
        <dbReference type="Proteomes" id="UP000003860"/>
    </source>
</evidence>
<feature type="chain" id="PRO_5038364934" evidence="3">
    <location>
        <begin position="28"/>
        <end position="352"/>
    </location>
</feature>
<comment type="subcellular location">
    <subcellularLocation>
        <location evidence="1">Cell envelope</location>
    </subcellularLocation>
</comment>
<dbReference type="Proteomes" id="UP000003860">
    <property type="component" value="Unassembled WGS sequence"/>
</dbReference>
<name>F1TAD0_9FIRM</name>
<organism evidence="5 6">
    <name type="scientific">Ruminiclostridium papyrosolvens DSM 2782</name>
    <dbReference type="NCBI Taxonomy" id="588581"/>
    <lineage>
        <taxon>Bacteria</taxon>
        <taxon>Bacillati</taxon>
        <taxon>Bacillota</taxon>
        <taxon>Clostridia</taxon>
        <taxon>Eubacteriales</taxon>
        <taxon>Oscillospiraceae</taxon>
        <taxon>Ruminiclostridium</taxon>
    </lineage>
</organism>
<reference evidence="5" key="1">
    <citation type="submission" date="2009-07" db="EMBL/GenBank/DDBJ databases">
        <authorList>
            <consortium name="US DOE Joint Genome Institute (JGI-PGF)"/>
            <person name="Lucas S."/>
            <person name="Copeland A."/>
            <person name="Lapidus A."/>
            <person name="Glavina del Rio T."/>
            <person name="Tice H."/>
            <person name="Bruce D."/>
            <person name="Goodwin L."/>
            <person name="Pitluck S."/>
            <person name="Larimer F."/>
            <person name="Land M.L."/>
            <person name="Mouttaki H."/>
            <person name="He Z."/>
            <person name="Zhou J."/>
            <person name="Hemme C.L."/>
        </authorList>
    </citation>
    <scope>NUCLEOTIDE SEQUENCE [LARGE SCALE GENOMIC DNA]</scope>
    <source>
        <strain evidence="5">DSM 2782</strain>
    </source>
</reference>
<evidence type="ECO:0000256" key="3">
    <source>
        <dbReference type="SAM" id="SignalP"/>
    </source>
</evidence>
<reference evidence="5" key="2">
    <citation type="submission" date="2011-01" db="EMBL/GenBank/DDBJ databases">
        <title>The Non-contiguous Finished genome of Clostridium papyrosolvens.</title>
        <authorList>
            <person name="Lucas S."/>
            <person name="Copeland A."/>
            <person name="Lapidus A."/>
            <person name="Cheng J.-F."/>
            <person name="Goodwin L."/>
            <person name="Pitluck S."/>
            <person name="Misra M."/>
            <person name="Chertkov O."/>
            <person name="Detter J.C."/>
            <person name="Han C."/>
            <person name="Tapia R."/>
            <person name="Land M."/>
            <person name="Hauser L."/>
            <person name="Kyrpides N."/>
            <person name="Ivanova N."/>
            <person name="Pagani I."/>
            <person name="Mouttaki H."/>
            <person name="He Z."/>
            <person name="Zhou J."/>
            <person name="Hemme C.L."/>
            <person name="Woyke T."/>
        </authorList>
    </citation>
    <scope>NUCLEOTIDE SEQUENCE [LARGE SCALE GENOMIC DNA]</scope>
    <source>
        <strain evidence="5">DSM 2782</strain>
    </source>
</reference>
<dbReference type="EMBL" id="ACXX02000003">
    <property type="protein sequence ID" value="EGD48473.1"/>
    <property type="molecule type" value="Genomic_DNA"/>
</dbReference>
<feature type="domain" description="Periplasmic binding protein" evidence="4">
    <location>
        <begin position="57"/>
        <end position="321"/>
    </location>
</feature>
<dbReference type="RefSeq" id="WP_004617518.1">
    <property type="nucleotide sequence ID" value="NZ_ACXX02000003.1"/>
</dbReference>
<dbReference type="InterPro" id="IPR028082">
    <property type="entry name" value="Peripla_BP_I"/>
</dbReference>
<feature type="signal peptide" evidence="3">
    <location>
        <begin position="1"/>
        <end position="27"/>
    </location>
</feature>
<dbReference type="GO" id="GO:0030246">
    <property type="term" value="F:carbohydrate binding"/>
    <property type="evidence" value="ECO:0007669"/>
    <property type="project" value="TreeGrafter"/>
</dbReference>
<keyword evidence="3" id="KW-0732">Signal</keyword>
<comment type="caution">
    <text evidence="5">The sequence shown here is derived from an EMBL/GenBank/DDBJ whole genome shotgun (WGS) entry which is preliminary data.</text>
</comment>
<dbReference type="OrthoDB" id="369027at2"/>
<dbReference type="PANTHER" id="PTHR30036">
    <property type="entry name" value="D-XYLOSE-BINDING PERIPLASMIC PROTEIN"/>
    <property type="match status" value="1"/>
</dbReference>
<dbReference type="PANTHER" id="PTHR30036:SF7">
    <property type="entry name" value="ABC TRANSPORTER PERIPLASMIC-BINDING PROTEIN YPHF"/>
    <property type="match status" value="1"/>
</dbReference>
<protein>
    <submittedName>
        <fullName evidence="5">Periplasmic binding protein/LacI transcriptional regulator</fullName>
    </submittedName>
</protein>
<dbReference type="STRING" id="588581.Cpap_2894"/>
<evidence type="ECO:0000313" key="5">
    <source>
        <dbReference type="EMBL" id="EGD48473.1"/>
    </source>
</evidence>
<dbReference type="GO" id="GO:0030288">
    <property type="term" value="C:outer membrane-bounded periplasmic space"/>
    <property type="evidence" value="ECO:0007669"/>
    <property type="project" value="TreeGrafter"/>
</dbReference>